<feature type="compositionally biased region" description="Polar residues" evidence="1">
    <location>
        <begin position="50"/>
        <end position="59"/>
    </location>
</feature>
<dbReference type="KEGG" id="cre:CHLRE_03g187976v5"/>
<dbReference type="InParanoid" id="A0A2K3DY60"/>
<proteinExistence type="predicted"/>
<keyword evidence="3" id="KW-1185">Reference proteome</keyword>
<dbReference type="EMBL" id="CM008964">
    <property type="protein sequence ID" value="PNW85470.1"/>
    <property type="molecule type" value="Genomic_DNA"/>
</dbReference>
<feature type="compositionally biased region" description="Basic and acidic residues" evidence="1">
    <location>
        <begin position="1"/>
        <end position="10"/>
    </location>
</feature>
<dbReference type="Gramene" id="PNW85470">
    <property type="protein sequence ID" value="PNW85470"/>
    <property type="gene ID" value="CHLRE_03g187976v5"/>
</dbReference>
<sequence length="336" mass="35737">MGNEGSKLDGGEEPQQRIVLEVPGNGTHPERSSRQSSSGGPPKSTGAERPSTTTPSSKQWMRPSQARAAAATEARHAASRSVPSSARPKRPSSSSSGLEPPAVPPEVAAAVAAESAFQTKLENSKKELVKKLAVQIKSINVKDPAALHPSRPAVGKGSALKGGDGKPSWLSKLTKTKAAALEAVKDKLASGRYLEPMSQEQVGGRVEDSLGGSLEPFGNFQGALHDIMEAGVTDDVLDQFFFDEEEERVLPTYQKWQIIRHAAEQVLAVYANRSNSQWIEDESWAAPNVVNTTAASASMYANAVDAAITQGNIALMFIDDGRLAEMGGDEGKRPRQ</sequence>
<organism evidence="2 3">
    <name type="scientific">Chlamydomonas reinhardtii</name>
    <name type="common">Chlamydomonas smithii</name>
    <dbReference type="NCBI Taxonomy" id="3055"/>
    <lineage>
        <taxon>Eukaryota</taxon>
        <taxon>Viridiplantae</taxon>
        <taxon>Chlorophyta</taxon>
        <taxon>core chlorophytes</taxon>
        <taxon>Chlorophyceae</taxon>
        <taxon>CS clade</taxon>
        <taxon>Chlamydomonadales</taxon>
        <taxon>Chlamydomonadaceae</taxon>
        <taxon>Chlamydomonas</taxon>
    </lineage>
</organism>
<accession>A0A2K3DY60</accession>
<evidence type="ECO:0000313" key="3">
    <source>
        <dbReference type="Proteomes" id="UP000006906"/>
    </source>
</evidence>
<dbReference type="PaxDb" id="3055-EDP04343"/>
<feature type="compositionally biased region" description="Low complexity" evidence="1">
    <location>
        <begin position="34"/>
        <end position="44"/>
    </location>
</feature>
<feature type="compositionally biased region" description="Low complexity" evidence="1">
    <location>
        <begin position="79"/>
        <end position="104"/>
    </location>
</feature>
<dbReference type="RefSeq" id="XP_042926268.1">
    <property type="nucleotide sequence ID" value="XM_043061139.1"/>
</dbReference>
<name>A0A2K3DY60_CHLRE</name>
<dbReference type="ExpressionAtlas" id="A0A2K3DY60">
    <property type="expression patterns" value="baseline and differential"/>
</dbReference>
<dbReference type="Proteomes" id="UP000006906">
    <property type="component" value="Chromosome 3"/>
</dbReference>
<dbReference type="GeneID" id="66052928"/>
<gene>
    <name evidence="2" type="ORF">CHLRE_03g187976v5</name>
</gene>
<reference evidence="2 3" key="1">
    <citation type="journal article" date="2007" name="Science">
        <title>The Chlamydomonas genome reveals the evolution of key animal and plant functions.</title>
        <authorList>
            <person name="Merchant S.S."/>
            <person name="Prochnik S.E."/>
            <person name="Vallon O."/>
            <person name="Harris E.H."/>
            <person name="Karpowicz S.J."/>
            <person name="Witman G.B."/>
            <person name="Terry A."/>
            <person name="Salamov A."/>
            <person name="Fritz-Laylin L.K."/>
            <person name="Marechal-Drouard L."/>
            <person name="Marshall W.F."/>
            <person name="Qu L.H."/>
            <person name="Nelson D.R."/>
            <person name="Sanderfoot A.A."/>
            <person name="Spalding M.H."/>
            <person name="Kapitonov V.V."/>
            <person name="Ren Q."/>
            <person name="Ferris P."/>
            <person name="Lindquist E."/>
            <person name="Shapiro H."/>
            <person name="Lucas S.M."/>
            <person name="Grimwood J."/>
            <person name="Schmutz J."/>
            <person name="Cardol P."/>
            <person name="Cerutti H."/>
            <person name="Chanfreau G."/>
            <person name="Chen C.L."/>
            <person name="Cognat V."/>
            <person name="Croft M.T."/>
            <person name="Dent R."/>
            <person name="Dutcher S."/>
            <person name="Fernandez E."/>
            <person name="Fukuzawa H."/>
            <person name="Gonzalez-Ballester D."/>
            <person name="Gonzalez-Halphen D."/>
            <person name="Hallmann A."/>
            <person name="Hanikenne M."/>
            <person name="Hippler M."/>
            <person name="Inwood W."/>
            <person name="Jabbari K."/>
            <person name="Kalanon M."/>
            <person name="Kuras R."/>
            <person name="Lefebvre P.A."/>
            <person name="Lemaire S.D."/>
            <person name="Lobanov A.V."/>
            <person name="Lohr M."/>
            <person name="Manuell A."/>
            <person name="Meier I."/>
            <person name="Mets L."/>
            <person name="Mittag M."/>
            <person name="Mittelmeier T."/>
            <person name="Moroney J.V."/>
            <person name="Moseley J."/>
            <person name="Napoli C."/>
            <person name="Nedelcu A.M."/>
            <person name="Niyogi K."/>
            <person name="Novoselov S.V."/>
            <person name="Paulsen I.T."/>
            <person name="Pazour G."/>
            <person name="Purton S."/>
            <person name="Ral J.P."/>
            <person name="Riano-Pachon D.M."/>
            <person name="Riekhof W."/>
            <person name="Rymarquis L."/>
            <person name="Schroda M."/>
            <person name="Stern D."/>
            <person name="Umen J."/>
            <person name="Willows R."/>
            <person name="Wilson N."/>
            <person name="Zimmer S.L."/>
            <person name="Allmer J."/>
            <person name="Balk J."/>
            <person name="Bisova K."/>
            <person name="Chen C.J."/>
            <person name="Elias M."/>
            <person name="Gendler K."/>
            <person name="Hauser C."/>
            <person name="Lamb M.R."/>
            <person name="Ledford H."/>
            <person name="Long J.C."/>
            <person name="Minagawa J."/>
            <person name="Page M.D."/>
            <person name="Pan J."/>
            <person name="Pootakham W."/>
            <person name="Roje S."/>
            <person name="Rose A."/>
            <person name="Stahlberg E."/>
            <person name="Terauchi A.M."/>
            <person name="Yang P."/>
            <person name="Ball S."/>
            <person name="Bowler C."/>
            <person name="Dieckmann C.L."/>
            <person name="Gladyshev V.N."/>
            <person name="Green P."/>
            <person name="Jorgensen R."/>
            <person name="Mayfield S."/>
            <person name="Mueller-Roeber B."/>
            <person name="Rajamani S."/>
            <person name="Sayre R.T."/>
            <person name="Brokstein P."/>
            <person name="Dubchak I."/>
            <person name="Goodstein D."/>
            <person name="Hornick L."/>
            <person name="Huang Y.W."/>
            <person name="Jhaveri J."/>
            <person name="Luo Y."/>
            <person name="Martinez D."/>
            <person name="Ngau W.C."/>
            <person name="Otillar B."/>
            <person name="Poliakov A."/>
            <person name="Porter A."/>
            <person name="Szajkowski L."/>
            <person name="Werner G."/>
            <person name="Zhou K."/>
            <person name="Grigoriev I.V."/>
            <person name="Rokhsar D.S."/>
            <person name="Grossman A.R."/>
        </authorList>
    </citation>
    <scope>NUCLEOTIDE SEQUENCE [LARGE SCALE GENOMIC DNA]</scope>
    <source>
        <strain evidence="3">CC-503</strain>
    </source>
</reference>
<feature type="region of interest" description="Disordered" evidence="1">
    <location>
        <begin position="1"/>
        <end position="104"/>
    </location>
</feature>
<evidence type="ECO:0000313" key="2">
    <source>
        <dbReference type="EMBL" id="PNW85470.1"/>
    </source>
</evidence>
<dbReference type="AlphaFoldDB" id="A0A2K3DY60"/>
<protein>
    <submittedName>
        <fullName evidence="2">Uncharacterized protein</fullName>
    </submittedName>
</protein>
<evidence type="ECO:0000256" key="1">
    <source>
        <dbReference type="SAM" id="MobiDB-lite"/>
    </source>
</evidence>